<evidence type="ECO:0000313" key="2">
    <source>
        <dbReference type="Proteomes" id="UP000784294"/>
    </source>
</evidence>
<gene>
    <name evidence="1" type="ORF">PXEA_LOCUS19482</name>
</gene>
<comment type="caution">
    <text evidence="1">The sequence shown here is derived from an EMBL/GenBank/DDBJ whole genome shotgun (WGS) entry which is preliminary data.</text>
</comment>
<dbReference type="AlphaFoldDB" id="A0A448X253"/>
<proteinExistence type="predicted"/>
<name>A0A448X253_9PLAT</name>
<feature type="non-terminal residue" evidence="1">
    <location>
        <position position="341"/>
    </location>
</feature>
<dbReference type="Proteomes" id="UP000784294">
    <property type="component" value="Unassembled WGS sequence"/>
</dbReference>
<organism evidence="1 2">
    <name type="scientific">Protopolystoma xenopodis</name>
    <dbReference type="NCBI Taxonomy" id="117903"/>
    <lineage>
        <taxon>Eukaryota</taxon>
        <taxon>Metazoa</taxon>
        <taxon>Spiralia</taxon>
        <taxon>Lophotrochozoa</taxon>
        <taxon>Platyhelminthes</taxon>
        <taxon>Monogenea</taxon>
        <taxon>Polyopisthocotylea</taxon>
        <taxon>Polystomatidea</taxon>
        <taxon>Polystomatidae</taxon>
        <taxon>Protopolystoma</taxon>
    </lineage>
</organism>
<protein>
    <submittedName>
        <fullName evidence="1">Uncharacterized protein</fullName>
    </submittedName>
</protein>
<accession>A0A448X253</accession>
<sequence length="341" mass="38494">MLRHDSDIIKAHSDAYAYAHPVKAPDTKDDTFVILARPSQRSEISSVIEESIPIMEVHLSSLKSSNSSPNMMNEHLDFGYGRIDSTKLDSEDKISFSTRDDRPTQETNGVNFEFKMLEDETMSTENPENFDRKENSEVEQEIFIADKEDEMEQAYFISCSQIQETKDDKSIESQLPTKCESAIIKEKEILIEKEANVSKLPNYVSQALKETEELVQEAHAEPEQVQLMSSEEPMHLSLVIDPLEVETVICKGIQKEVGIMDSNSPTFSIAFDTKRKPLYGLSEQNPKSIEDINATSLTGLKPPFEVQMREQYSKQMPDQKGQFYSSKINFAGQGLAGTLAT</sequence>
<keyword evidence="2" id="KW-1185">Reference proteome</keyword>
<dbReference type="EMBL" id="CAAALY010077766">
    <property type="protein sequence ID" value="VEL26042.1"/>
    <property type="molecule type" value="Genomic_DNA"/>
</dbReference>
<reference evidence="1" key="1">
    <citation type="submission" date="2018-11" db="EMBL/GenBank/DDBJ databases">
        <authorList>
            <consortium name="Pathogen Informatics"/>
        </authorList>
    </citation>
    <scope>NUCLEOTIDE SEQUENCE</scope>
</reference>
<evidence type="ECO:0000313" key="1">
    <source>
        <dbReference type="EMBL" id="VEL26042.1"/>
    </source>
</evidence>